<keyword evidence="9" id="KW-1185">Reference proteome</keyword>
<name>A0A934VUJ3_9BACT</name>
<evidence type="ECO:0000256" key="3">
    <source>
        <dbReference type="ARBA" id="ARBA00023125"/>
    </source>
</evidence>
<protein>
    <submittedName>
        <fullName evidence="8">Site-specific integrase</fullName>
    </submittedName>
</protein>
<keyword evidence="4" id="KW-0233">DNA recombination</keyword>
<evidence type="ECO:0000256" key="2">
    <source>
        <dbReference type="ARBA" id="ARBA00022908"/>
    </source>
</evidence>
<evidence type="ECO:0000256" key="1">
    <source>
        <dbReference type="ARBA" id="ARBA00008857"/>
    </source>
</evidence>
<evidence type="ECO:0000313" key="9">
    <source>
        <dbReference type="Proteomes" id="UP000617628"/>
    </source>
</evidence>
<dbReference type="InterPro" id="IPR044068">
    <property type="entry name" value="CB"/>
</dbReference>
<dbReference type="Gene3D" id="1.10.443.10">
    <property type="entry name" value="Intergrase catalytic core"/>
    <property type="match status" value="1"/>
</dbReference>
<keyword evidence="2" id="KW-0229">DNA integration</keyword>
<organism evidence="8 9">
    <name type="scientific">Pelagicoccus mobilis</name>
    <dbReference type="NCBI Taxonomy" id="415221"/>
    <lineage>
        <taxon>Bacteria</taxon>
        <taxon>Pseudomonadati</taxon>
        <taxon>Verrucomicrobiota</taxon>
        <taxon>Opitutia</taxon>
        <taxon>Puniceicoccales</taxon>
        <taxon>Pelagicoccaceae</taxon>
        <taxon>Pelagicoccus</taxon>
    </lineage>
</organism>
<accession>A0A934VUJ3</accession>
<sequence length="471" mass="54653">MKYLHTPFYRKDKRLWVIGYRNRFGDLMPPVYAKTQAEARETYKQLQDKISKYGAPKEKIDPDRANILTALDIAALEHGIDIKTLVEKEIERRSGANGAITIGEAATKFLKGDFKKRYEPSTQSTNKSTIEKFVANYGDTPLFEFSEDHVFDYQDKLLTEISVDSTKREIYTLSAFFHWSTLRKQKFITKNPFAYWDPEEIEEYQEEKSAPKIFNTTEWQKILDTALKYDPYLIPALTLSKDAGMRTCEILRIDPSDIDIKNETIVIRKTVTKKASKGVTQGRTIENLPSKGLWLYLKPHANTEGKLAKLDRNDYHRRKKRIISKALNIPENELTLENEGRHSFASHSYALTKDAGRVRHWLGQRRDSVTWNHYINMELSEAEAEAYHAIKPPADYIKRLAAWTKTKVEKTVDWPDNETLKTLIWSQPVTHVAQKIGTSDNAVRKRCKKYGIKLPPRGHWQKRRALENRSS</sequence>
<evidence type="ECO:0000256" key="5">
    <source>
        <dbReference type="PROSITE-ProRule" id="PRU01248"/>
    </source>
</evidence>
<comment type="similarity">
    <text evidence="1">Belongs to the 'phage' integrase family.</text>
</comment>
<dbReference type="PANTHER" id="PTHR30349">
    <property type="entry name" value="PHAGE INTEGRASE-RELATED"/>
    <property type="match status" value="1"/>
</dbReference>
<dbReference type="GO" id="GO:0003677">
    <property type="term" value="F:DNA binding"/>
    <property type="evidence" value="ECO:0007669"/>
    <property type="project" value="UniProtKB-UniRule"/>
</dbReference>
<dbReference type="PANTHER" id="PTHR30349:SF64">
    <property type="entry name" value="PROPHAGE INTEGRASE INTD-RELATED"/>
    <property type="match status" value="1"/>
</dbReference>
<reference evidence="8" key="1">
    <citation type="submission" date="2021-01" db="EMBL/GenBank/DDBJ databases">
        <title>Modified the classification status of verrucomicrobia.</title>
        <authorList>
            <person name="Feng X."/>
        </authorList>
    </citation>
    <scope>NUCLEOTIDE SEQUENCE</scope>
    <source>
        <strain evidence="8">KCTC 13126</strain>
    </source>
</reference>
<dbReference type="Proteomes" id="UP000617628">
    <property type="component" value="Unassembled WGS sequence"/>
</dbReference>
<evidence type="ECO:0000256" key="4">
    <source>
        <dbReference type="ARBA" id="ARBA00023172"/>
    </source>
</evidence>
<feature type="domain" description="Tyr recombinase" evidence="6">
    <location>
        <begin position="209"/>
        <end position="388"/>
    </location>
</feature>
<dbReference type="InterPro" id="IPR013762">
    <property type="entry name" value="Integrase-like_cat_sf"/>
</dbReference>
<evidence type="ECO:0000259" key="6">
    <source>
        <dbReference type="PROSITE" id="PS51898"/>
    </source>
</evidence>
<dbReference type="GO" id="GO:0015074">
    <property type="term" value="P:DNA integration"/>
    <property type="evidence" value="ECO:0007669"/>
    <property type="project" value="UniProtKB-KW"/>
</dbReference>
<dbReference type="GO" id="GO:0006310">
    <property type="term" value="P:DNA recombination"/>
    <property type="evidence" value="ECO:0007669"/>
    <property type="project" value="UniProtKB-KW"/>
</dbReference>
<proteinExistence type="inferred from homology"/>
<dbReference type="CDD" id="cd00397">
    <property type="entry name" value="DNA_BRE_C"/>
    <property type="match status" value="1"/>
</dbReference>
<dbReference type="PROSITE" id="PS51898">
    <property type="entry name" value="TYR_RECOMBINASE"/>
    <property type="match status" value="1"/>
</dbReference>
<dbReference type="SUPFAM" id="SSF56349">
    <property type="entry name" value="DNA breaking-rejoining enzymes"/>
    <property type="match status" value="1"/>
</dbReference>
<dbReference type="AlphaFoldDB" id="A0A934VUJ3"/>
<dbReference type="EMBL" id="JAENIL010000102">
    <property type="protein sequence ID" value="MBK1880594.1"/>
    <property type="molecule type" value="Genomic_DNA"/>
</dbReference>
<dbReference type="Gene3D" id="1.10.150.130">
    <property type="match status" value="1"/>
</dbReference>
<comment type="caution">
    <text evidence="8">The sequence shown here is derived from an EMBL/GenBank/DDBJ whole genome shotgun (WGS) entry which is preliminary data.</text>
</comment>
<evidence type="ECO:0000313" key="8">
    <source>
        <dbReference type="EMBL" id="MBK1880594.1"/>
    </source>
</evidence>
<keyword evidence="3 5" id="KW-0238">DNA-binding</keyword>
<dbReference type="InterPro" id="IPR050090">
    <property type="entry name" value="Tyrosine_recombinase_XerCD"/>
</dbReference>
<dbReference type="InterPro" id="IPR010998">
    <property type="entry name" value="Integrase_recombinase_N"/>
</dbReference>
<dbReference type="RefSeq" id="WP_200359729.1">
    <property type="nucleotide sequence ID" value="NZ_JAENIL010000102.1"/>
</dbReference>
<dbReference type="InterPro" id="IPR002104">
    <property type="entry name" value="Integrase_catalytic"/>
</dbReference>
<dbReference type="InterPro" id="IPR011010">
    <property type="entry name" value="DNA_brk_join_enz"/>
</dbReference>
<gene>
    <name evidence="8" type="ORF">JIN87_27155</name>
</gene>
<feature type="domain" description="Core-binding (CB)" evidence="7">
    <location>
        <begin position="100"/>
        <end position="181"/>
    </location>
</feature>
<evidence type="ECO:0000259" key="7">
    <source>
        <dbReference type="PROSITE" id="PS51900"/>
    </source>
</evidence>
<dbReference type="PROSITE" id="PS51900">
    <property type="entry name" value="CB"/>
    <property type="match status" value="1"/>
</dbReference>